<proteinExistence type="predicted"/>
<accession>A0ABS5SYQ3</accession>
<evidence type="ECO:0000256" key="1">
    <source>
        <dbReference type="SAM" id="MobiDB-lite"/>
    </source>
</evidence>
<dbReference type="Proteomes" id="UP000790096">
    <property type="component" value="Unassembled WGS sequence"/>
</dbReference>
<keyword evidence="3" id="KW-1185">Reference proteome</keyword>
<feature type="region of interest" description="Disordered" evidence="1">
    <location>
        <begin position="1"/>
        <end position="20"/>
    </location>
</feature>
<dbReference type="EMBL" id="JABBFR010000017">
    <property type="protein sequence ID" value="MBT0725166.1"/>
    <property type="molecule type" value="Genomic_DNA"/>
</dbReference>
<name>A0ABS5SYQ3_9GAMM</name>
<evidence type="ECO:0000313" key="3">
    <source>
        <dbReference type="Proteomes" id="UP000790096"/>
    </source>
</evidence>
<evidence type="ECO:0008006" key="4">
    <source>
        <dbReference type="Google" id="ProtNLM"/>
    </source>
</evidence>
<protein>
    <recommendedName>
        <fullName evidence="4">Tail spike TSP1/Gp66 N-terminal domain-containing protein</fullName>
    </recommendedName>
</protein>
<feature type="compositionally biased region" description="Polar residues" evidence="1">
    <location>
        <begin position="1"/>
        <end position="11"/>
    </location>
</feature>
<dbReference type="RefSeq" id="WP_214237819.1">
    <property type="nucleotide sequence ID" value="NZ_JABBFR010000017.1"/>
</dbReference>
<evidence type="ECO:0000313" key="2">
    <source>
        <dbReference type="EMBL" id="MBT0725166.1"/>
    </source>
</evidence>
<gene>
    <name evidence="2" type="ORF">HH682_12210</name>
</gene>
<organism evidence="2 3">
    <name type="scientific">Rosenbergiella gaditana</name>
    <dbReference type="NCBI Taxonomy" id="2726987"/>
    <lineage>
        <taxon>Bacteria</taxon>
        <taxon>Pseudomonadati</taxon>
        <taxon>Pseudomonadota</taxon>
        <taxon>Gammaproteobacteria</taxon>
        <taxon>Enterobacterales</taxon>
        <taxon>Erwiniaceae</taxon>
        <taxon>Rosenbergiella</taxon>
    </lineage>
</organism>
<reference evidence="2 3" key="1">
    <citation type="submission" date="2020-04" db="EMBL/GenBank/DDBJ databases">
        <title>Genome sequencing of Rosenbergiella species.</title>
        <authorList>
            <person name="Alvarez-Perez S."/>
            <person name="Lievens B."/>
        </authorList>
    </citation>
    <scope>NUCLEOTIDE SEQUENCE [LARGE SCALE GENOMIC DNA]</scope>
    <source>
        <strain evidence="2 3">S61</strain>
    </source>
</reference>
<sequence length="823" mass="90068">MANFNTGNPPGSTDPRDLLDNSTIADHYVSDVDSENWPDRFGRARKTWHGIEKDSERLLEKNQSDFDAELLSEKSRFEIQIASQKDRFLRFLLSSGYQHLADYNQGPITFTERNQITAYDGQLYRVNADTELPYTTTGVDSDSWSTDVTHLVAIGEGDLRQEIGSVYGTSYIGEVASFSDLAALQPQYEGQKIKLSSWHEGYNLGGGEFVSVKGTKSDDGGVIAKVNDTWYWKRIGNPEDLDITDFGGLPADIPSLEYDCSVSLENYAKYLSSLSSPSYGAGMKIPTGAWNISQADLSSLPTDFPFRLRGGGEYEHGRQTPTMINLTGADDAYCITVNSHIVDMSQVGIYGGYDKGVNTRKFITSKTRPMWLRISKFYASYMGGVSLDFLDTLDSKLDQFYTEYTHDSFLRVLPSGTSAGSWLTSTAIELSNFNIQYHLSGSSAKPAILAPLCYYSVINNGWIEHSDYPANIAYGMWNITNLAIESTTNPVYAYMSRIRDVWGDYKLGTPIDYTLGAAEVAALNLTIPSWINDTRFANGGLIEQPSFVLNKGAEAHHMILPESRIGGGNGWYYLGVFSPQYVAHGMVIEIQGALGYNSDPTSKTSAAGSGSGTGVCKIRIQNKGVTTTPAVAWSNENSSGVAGVKWKLLNNSTKQIAIYIQITQYSNSMGIFVRSDSDAPNYQNGAVSYYTFSGSYIQDISTVADLITASAIHTIHNNTYGYGMNMNTGHMLFDTPVTYAEGASGQTRVLPIYNNGQRYNIPLSADGTRVPVYTKSALPSASGTNYYSLIVVSNGSSTGSTCLAYSNGTNWLRVSDNSAITNS</sequence>
<comment type="caution">
    <text evidence="2">The sequence shown here is derived from an EMBL/GenBank/DDBJ whole genome shotgun (WGS) entry which is preliminary data.</text>
</comment>